<organism evidence="2">
    <name type="scientific">Mytilinidion resinicola</name>
    <dbReference type="NCBI Taxonomy" id="574789"/>
    <lineage>
        <taxon>Eukaryota</taxon>
        <taxon>Fungi</taxon>
        <taxon>Dikarya</taxon>
        <taxon>Ascomycota</taxon>
        <taxon>Pezizomycotina</taxon>
        <taxon>Dothideomycetes</taxon>
        <taxon>Pleosporomycetidae</taxon>
        <taxon>Mytilinidiales</taxon>
        <taxon>Mytilinidiaceae</taxon>
        <taxon>Mytilinidion</taxon>
    </lineage>
</organism>
<dbReference type="PANTHER" id="PTHR21310:SF15">
    <property type="entry name" value="AMINOGLYCOSIDE PHOSPHOTRANSFERASE DOMAIN-CONTAINING PROTEIN"/>
    <property type="match status" value="1"/>
</dbReference>
<evidence type="ECO:0000259" key="1">
    <source>
        <dbReference type="Pfam" id="PF01636"/>
    </source>
</evidence>
<accession>A0A6A6YKW2</accession>
<protein>
    <recommendedName>
        <fullName evidence="1">Aminoglycoside phosphotransferase domain-containing protein</fullName>
    </recommendedName>
</protein>
<dbReference type="RefSeq" id="XP_033576476.1">
    <property type="nucleotide sequence ID" value="XM_033715555.1"/>
</dbReference>
<evidence type="ECO:0000313" key="4">
    <source>
        <dbReference type="RefSeq" id="XP_033576476.1"/>
    </source>
</evidence>
<dbReference type="Gene3D" id="3.90.1200.10">
    <property type="match status" value="1"/>
</dbReference>
<dbReference type="Gene3D" id="3.30.200.20">
    <property type="entry name" value="Phosphorylase Kinase, domain 1"/>
    <property type="match status" value="1"/>
</dbReference>
<dbReference type="Pfam" id="PF01636">
    <property type="entry name" value="APH"/>
    <property type="match status" value="1"/>
</dbReference>
<proteinExistence type="predicted"/>
<reference evidence="4" key="3">
    <citation type="submission" date="2025-04" db="UniProtKB">
        <authorList>
            <consortium name="RefSeq"/>
        </authorList>
    </citation>
    <scope>IDENTIFICATION</scope>
    <source>
        <strain evidence="4">CBS 304.34</strain>
    </source>
</reference>
<dbReference type="InterPro" id="IPR002575">
    <property type="entry name" value="Aminoglycoside_PTrfase"/>
</dbReference>
<evidence type="ECO:0000313" key="2">
    <source>
        <dbReference type="EMBL" id="KAF2809512.1"/>
    </source>
</evidence>
<reference evidence="4" key="2">
    <citation type="submission" date="2020-04" db="EMBL/GenBank/DDBJ databases">
        <authorList>
            <consortium name="NCBI Genome Project"/>
        </authorList>
    </citation>
    <scope>NUCLEOTIDE SEQUENCE</scope>
    <source>
        <strain evidence="4">CBS 304.34</strain>
    </source>
</reference>
<dbReference type="OrthoDB" id="10003767at2759"/>
<keyword evidence="3" id="KW-1185">Reference proteome</keyword>
<dbReference type="SUPFAM" id="SSF56112">
    <property type="entry name" value="Protein kinase-like (PK-like)"/>
    <property type="match status" value="1"/>
</dbReference>
<name>A0A6A6YKW2_9PEZI</name>
<dbReference type="AlphaFoldDB" id="A0A6A6YKW2"/>
<dbReference type="PANTHER" id="PTHR21310">
    <property type="entry name" value="AMINOGLYCOSIDE PHOSPHOTRANSFERASE-RELATED-RELATED"/>
    <property type="match status" value="1"/>
</dbReference>
<dbReference type="InterPro" id="IPR011009">
    <property type="entry name" value="Kinase-like_dom_sf"/>
</dbReference>
<sequence length="403" mass="44985">MAADSGDFAWKDTDIDLERELGEVNWPALVDYALIKKQTMLGDPEMPIACQLADKYNAGGRNVLRLLSFSDDTKWIVRLRRRGGELKSSDWELRFHSEVATMRFLAEKTRIRVPQVYAYETSELNPVGAAFILMEFLDGINAIDAFGGLGGGGQVPKEHHPSFFPAVAELQAEISSVRSAKIGSIVQLDDGTYDIGPIPDLGGPFSTAAEFLAAWCRRTPFNRTASNLRAVCDRQDPDLAEPLVASAFDFPKRLEELLPSMALRPGPFPLMHGDFSHHNFLVDAANPTQIAAVVDWEQSTTVPWELLRLPLFLPDFPDSLLRSWEVRIDRDNEAQAALRAEYIGYVAEAEKVRGLDKELSSVLGDRRSQDLAVGMDFWENEGKPVLYEAVLEAWKELEESGEE</sequence>
<gene>
    <name evidence="2 4" type="ORF">BDZ99DRAFT_388052</name>
</gene>
<evidence type="ECO:0000313" key="3">
    <source>
        <dbReference type="Proteomes" id="UP000504636"/>
    </source>
</evidence>
<dbReference type="InterPro" id="IPR051678">
    <property type="entry name" value="AGP_Transferase"/>
</dbReference>
<feature type="domain" description="Aminoglycoside phosphotransferase" evidence="1">
    <location>
        <begin position="72"/>
        <end position="300"/>
    </location>
</feature>
<dbReference type="Proteomes" id="UP000504636">
    <property type="component" value="Unplaced"/>
</dbReference>
<dbReference type="EMBL" id="MU003701">
    <property type="protein sequence ID" value="KAF2809512.1"/>
    <property type="molecule type" value="Genomic_DNA"/>
</dbReference>
<reference evidence="2 4" key="1">
    <citation type="journal article" date="2020" name="Stud. Mycol.">
        <title>101 Dothideomycetes genomes: a test case for predicting lifestyles and emergence of pathogens.</title>
        <authorList>
            <person name="Haridas S."/>
            <person name="Albert R."/>
            <person name="Binder M."/>
            <person name="Bloem J."/>
            <person name="Labutti K."/>
            <person name="Salamov A."/>
            <person name="Andreopoulos B."/>
            <person name="Baker S."/>
            <person name="Barry K."/>
            <person name="Bills G."/>
            <person name="Bluhm B."/>
            <person name="Cannon C."/>
            <person name="Castanera R."/>
            <person name="Culley D."/>
            <person name="Daum C."/>
            <person name="Ezra D."/>
            <person name="Gonzalez J."/>
            <person name="Henrissat B."/>
            <person name="Kuo A."/>
            <person name="Liang C."/>
            <person name="Lipzen A."/>
            <person name="Lutzoni F."/>
            <person name="Magnuson J."/>
            <person name="Mondo S."/>
            <person name="Nolan M."/>
            <person name="Ohm R."/>
            <person name="Pangilinan J."/>
            <person name="Park H.-J."/>
            <person name="Ramirez L."/>
            <person name="Alfaro M."/>
            <person name="Sun H."/>
            <person name="Tritt A."/>
            <person name="Yoshinaga Y."/>
            <person name="Zwiers L.-H."/>
            <person name="Turgeon B."/>
            <person name="Goodwin S."/>
            <person name="Spatafora J."/>
            <person name="Crous P."/>
            <person name="Grigoriev I."/>
        </authorList>
    </citation>
    <scope>NUCLEOTIDE SEQUENCE</scope>
    <source>
        <strain evidence="2 4">CBS 304.34</strain>
    </source>
</reference>
<dbReference type="GeneID" id="54456448"/>